<dbReference type="RefSeq" id="WP_188215626.1">
    <property type="nucleotide sequence ID" value="NZ_BAABGH010000010.1"/>
</dbReference>
<proteinExistence type="predicted"/>
<organism evidence="1 2">
    <name type="scientific">Aestuariibaculum suncheonense</name>
    <dbReference type="NCBI Taxonomy" id="1028745"/>
    <lineage>
        <taxon>Bacteria</taxon>
        <taxon>Pseudomonadati</taxon>
        <taxon>Bacteroidota</taxon>
        <taxon>Flavobacteriia</taxon>
        <taxon>Flavobacteriales</taxon>
        <taxon>Flavobacteriaceae</taxon>
    </lineage>
</organism>
<accession>A0A8J6UGK4</accession>
<dbReference type="SUPFAM" id="SSF160574">
    <property type="entry name" value="BT0923-like"/>
    <property type="match status" value="1"/>
</dbReference>
<evidence type="ECO:0000313" key="1">
    <source>
        <dbReference type="EMBL" id="MBD0835139.1"/>
    </source>
</evidence>
<dbReference type="EMBL" id="JACVXC010000002">
    <property type="protein sequence ID" value="MBD0835139.1"/>
    <property type="molecule type" value="Genomic_DNA"/>
</dbReference>
<protein>
    <submittedName>
        <fullName evidence="1">Uncharacterized protein</fullName>
    </submittedName>
</protein>
<name>A0A8J6UGK4_9FLAO</name>
<dbReference type="Proteomes" id="UP000602057">
    <property type="component" value="Unassembled WGS sequence"/>
</dbReference>
<gene>
    <name evidence="1" type="ORF">ICJ84_06815</name>
</gene>
<reference evidence="1" key="1">
    <citation type="journal article" date="2013" name="Int. J. Syst. Evol. Microbiol.">
        <title>Aestuariibaculum suncheonense gen. nov., sp. nov., a marine bacterium of the family Flavobacteriaceae isolated from a tidal flat and emended descriptions of the genera Gaetbulibacter and Tamlana.</title>
        <authorList>
            <person name="Jeong S.H."/>
            <person name="Park M.S."/>
            <person name="Jin H.M."/>
            <person name="Lee K."/>
            <person name="Park W."/>
            <person name="Jeon C.O."/>
        </authorList>
    </citation>
    <scope>NUCLEOTIDE SEQUENCE</scope>
    <source>
        <strain evidence="1">SC17</strain>
    </source>
</reference>
<keyword evidence="2" id="KW-1185">Reference proteome</keyword>
<sequence>MKNFLLAIILLGFVNLSYSQIEDERHPLYLTIDGELYLKTSPETMEKEINVHKILREREPNFSRSNKNASFEENLRVILSDNFMINDNYIFESVKEKASSPKTTKNHLNDAYHDAVSLSSDCDRISSLETLVANYDVTKQSFYDEKLTTYKIDFKEGDKKDGVITAVFDTDGNLVKSLERFKNIRLPRVVLDAINDVYPGAIIKTNTYVVSYNENSGTNKIYKVKIDANGNTKSLKVDSNGKFI</sequence>
<comment type="caution">
    <text evidence="1">The sequence shown here is derived from an EMBL/GenBank/DDBJ whole genome shotgun (WGS) entry which is preliminary data.</text>
</comment>
<dbReference type="AlphaFoldDB" id="A0A8J6UGK4"/>
<reference evidence="1" key="2">
    <citation type="submission" date="2020-09" db="EMBL/GenBank/DDBJ databases">
        <authorList>
            <person name="Wu Z."/>
        </authorList>
    </citation>
    <scope>NUCLEOTIDE SEQUENCE</scope>
    <source>
        <strain evidence="1">SC17</strain>
    </source>
</reference>
<dbReference type="Gene3D" id="3.10.450.360">
    <property type="match status" value="1"/>
</dbReference>
<evidence type="ECO:0000313" key="2">
    <source>
        <dbReference type="Proteomes" id="UP000602057"/>
    </source>
</evidence>